<keyword evidence="5 8" id="KW-0804">Transcription</keyword>
<keyword evidence="4 8" id="KW-0805">Transcription regulation</keyword>
<dbReference type="Gene3D" id="2.40.320.10">
    <property type="entry name" value="Hypothetical Protein Pfu-838710-001"/>
    <property type="match status" value="1"/>
</dbReference>
<dbReference type="PANTHER" id="PTHR13321:SF2">
    <property type="entry name" value="MEDIATOR OF RNA POLYMERASE II TRANSCRIPTION SUBUNIT 18"/>
    <property type="match status" value="1"/>
</dbReference>
<evidence type="ECO:0000256" key="6">
    <source>
        <dbReference type="ARBA" id="ARBA00023242"/>
    </source>
</evidence>
<name>A0A3N4HIE0_ASCIM</name>
<comment type="subunit">
    <text evidence="8">Component of the Mediator complex.</text>
</comment>
<feature type="region of interest" description="Disordered" evidence="9">
    <location>
        <begin position="1"/>
        <end position="24"/>
    </location>
</feature>
<feature type="compositionally biased region" description="Polar residues" evidence="9">
    <location>
        <begin position="13"/>
        <end position="24"/>
    </location>
</feature>
<dbReference type="GO" id="GO:0006357">
    <property type="term" value="P:regulation of transcription by RNA polymerase II"/>
    <property type="evidence" value="ECO:0007669"/>
    <property type="project" value="InterPro"/>
</dbReference>
<dbReference type="EMBL" id="ML119848">
    <property type="protein sequence ID" value="RPA72746.1"/>
    <property type="molecule type" value="Genomic_DNA"/>
</dbReference>
<evidence type="ECO:0000256" key="3">
    <source>
        <dbReference type="ARBA" id="ARBA00019612"/>
    </source>
</evidence>
<evidence type="ECO:0000313" key="11">
    <source>
        <dbReference type="Proteomes" id="UP000275078"/>
    </source>
</evidence>
<reference evidence="10 11" key="1">
    <citation type="journal article" date="2018" name="Nat. Ecol. Evol.">
        <title>Pezizomycetes genomes reveal the molecular basis of ectomycorrhizal truffle lifestyle.</title>
        <authorList>
            <person name="Murat C."/>
            <person name="Payen T."/>
            <person name="Noel B."/>
            <person name="Kuo A."/>
            <person name="Morin E."/>
            <person name="Chen J."/>
            <person name="Kohler A."/>
            <person name="Krizsan K."/>
            <person name="Balestrini R."/>
            <person name="Da Silva C."/>
            <person name="Montanini B."/>
            <person name="Hainaut M."/>
            <person name="Levati E."/>
            <person name="Barry K.W."/>
            <person name="Belfiori B."/>
            <person name="Cichocki N."/>
            <person name="Clum A."/>
            <person name="Dockter R.B."/>
            <person name="Fauchery L."/>
            <person name="Guy J."/>
            <person name="Iotti M."/>
            <person name="Le Tacon F."/>
            <person name="Lindquist E.A."/>
            <person name="Lipzen A."/>
            <person name="Malagnac F."/>
            <person name="Mello A."/>
            <person name="Molinier V."/>
            <person name="Miyauchi S."/>
            <person name="Poulain J."/>
            <person name="Riccioni C."/>
            <person name="Rubini A."/>
            <person name="Sitrit Y."/>
            <person name="Splivallo R."/>
            <person name="Traeger S."/>
            <person name="Wang M."/>
            <person name="Zifcakova L."/>
            <person name="Wipf D."/>
            <person name="Zambonelli A."/>
            <person name="Paolocci F."/>
            <person name="Nowrousian M."/>
            <person name="Ottonello S."/>
            <person name="Baldrian P."/>
            <person name="Spatafora J.W."/>
            <person name="Henrissat B."/>
            <person name="Nagy L.G."/>
            <person name="Aury J.M."/>
            <person name="Wincker P."/>
            <person name="Grigoriev I.V."/>
            <person name="Bonfante P."/>
            <person name="Martin F.M."/>
        </authorList>
    </citation>
    <scope>NUCLEOTIDE SEQUENCE [LARGE SCALE GENOMIC DNA]</scope>
    <source>
        <strain evidence="10 11">RN42</strain>
    </source>
</reference>
<dbReference type="GO" id="GO:0006369">
    <property type="term" value="P:termination of RNA polymerase II transcription"/>
    <property type="evidence" value="ECO:0007669"/>
    <property type="project" value="TreeGrafter"/>
</dbReference>
<dbReference type="STRING" id="1160509.A0A3N4HIE0"/>
<accession>A0A3N4HIE0</accession>
<evidence type="ECO:0000256" key="1">
    <source>
        <dbReference type="ARBA" id="ARBA00004123"/>
    </source>
</evidence>
<evidence type="ECO:0000256" key="8">
    <source>
        <dbReference type="RuleBase" id="RU364150"/>
    </source>
</evidence>
<keyword evidence="8" id="KW-0010">Activator</keyword>
<sequence>MAGVIPRRFQGPSLASPSPQTKATSTNIHVHVHIASPLTIIITKKTPKGIITTTRISNDPNKPHDPRAQHGSHTRPTMQELSLFAAVPHSRVPQVLRILSTWTQMKPQPILTHHLIYKPKRPRPPVGTVTNAQEMYHLQLVSTIDDEEEVKKEEDVKHDDYVNRQKWTLRFTDIPEGGRRNVTSRSVMMAEVEEGDVLAFMDALGYVFVSSYLTSGHTLIHNDLTLSLTELLLPPMGTSPHNCDPFPLTKHNRLEPSGTHVLQASVNVAKNSDVDCLTAGSKSLEDFARKVRGIVELEPGDRLGLDTRSKEFAS</sequence>
<dbReference type="PANTHER" id="PTHR13321">
    <property type="entry name" value="MEDIATOR OF RNA POLYMERASE II TRANSCRIPTION, SUBUNIT 18"/>
    <property type="match status" value="1"/>
</dbReference>
<evidence type="ECO:0000256" key="5">
    <source>
        <dbReference type="ARBA" id="ARBA00023163"/>
    </source>
</evidence>
<comment type="similarity">
    <text evidence="2 8">Belongs to the Mediator complex subunit 18 family.</text>
</comment>
<dbReference type="GO" id="GO:0070847">
    <property type="term" value="C:core mediator complex"/>
    <property type="evidence" value="ECO:0007669"/>
    <property type="project" value="TreeGrafter"/>
</dbReference>
<comment type="function">
    <text evidence="8">Component of the Mediator complex, a coactivator involved in the regulated transcription of nearly all RNA polymerase II-dependent genes. Mediator functions as a bridge to convey information from gene-specific regulatory proteins to the basal RNA polymerase II transcription machinery. Mediator is recruited to promoters by direct interactions with regulatory proteins and serves as a scaffold for the assembly of a functional preinitiation complex with RNA polymerase II and the general transcription factors.</text>
</comment>
<protein>
    <recommendedName>
        <fullName evidence="3 8">Mediator of RNA polymerase II transcription subunit 18</fullName>
    </recommendedName>
    <alternativeName>
        <fullName evidence="7 8">Mediator complex subunit 18</fullName>
    </alternativeName>
</protein>
<proteinExistence type="inferred from homology"/>
<dbReference type="AlphaFoldDB" id="A0A3N4HIE0"/>
<evidence type="ECO:0000313" key="10">
    <source>
        <dbReference type="EMBL" id="RPA72746.1"/>
    </source>
</evidence>
<gene>
    <name evidence="8" type="primary">MED18</name>
    <name evidence="10" type="ORF">BJ508DRAFT_216778</name>
</gene>
<dbReference type="InterPro" id="IPR019095">
    <property type="entry name" value="Mediator_Med18"/>
</dbReference>
<organism evidence="10 11">
    <name type="scientific">Ascobolus immersus RN42</name>
    <dbReference type="NCBI Taxonomy" id="1160509"/>
    <lineage>
        <taxon>Eukaryota</taxon>
        <taxon>Fungi</taxon>
        <taxon>Dikarya</taxon>
        <taxon>Ascomycota</taxon>
        <taxon>Pezizomycotina</taxon>
        <taxon>Pezizomycetes</taxon>
        <taxon>Pezizales</taxon>
        <taxon>Ascobolaceae</taxon>
        <taxon>Ascobolus</taxon>
    </lineage>
</organism>
<dbReference type="Proteomes" id="UP000275078">
    <property type="component" value="Unassembled WGS sequence"/>
</dbReference>
<comment type="subcellular location">
    <subcellularLocation>
        <location evidence="1 8">Nucleus</location>
    </subcellularLocation>
</comment>
<dbReference type="Pfam" id="PF09637">
    <property type="entry name" value="Med18"/>
    <property type="match status" value="1"/>
</dbReference>
<dbReference type="GO" id="GO:0016592">
    <property type="term" value="C:mediator complex"/>
    <property type="evidence" value="ECO:0007669"/>
    <property type="project" value="InterPro"/>
</dbReference>
<dbReference type="OrthoDB" id="5348092at2759"/>
<evidence type="ECO:0000256" key="9">
    <source>
        <dbReference type="SAM" id="MobiDB-lite"/>
    </source>
</evidence>
<evidence type="ECO:0000256" key="4">
    <source>
        <dbReference type="ARBA" id="ARBA00023015"/>
    </source>
</evidence>
<dbReference type="GO" id="GO:0003712">
    <property type="term" value="F:transcription coregulator activity"/>
    <property type="evidence" value="ECO:0007669"/>
    <property type="project" value="InterPro"/>
</dbReference>
<keyword evidence="11" id="KW-1185">Reference proteome</keyword>
<evidence type="ECO:0000256" key="7">
    <source>
        <dbReference type="ARBA" id="ARBA00032012"/>
    </source>
</evidence>
<feature type="region of interest" description="Disordered" evidence="9">
    <location>
        <begin position="52"/>
        <end position="75"/>
    </location>
</feature>
<keyword evidence="6 8" id="KW-0539">Nucleus</keyword>
<evidence type="ECO:0000256" key="2">
    <source>
        <dbReference type="ARBA" id="ARBA00009814"/>
    </source>
</evidence>